<geneLocation type="plasmid" evidence="2">
    <name>pap1468-3</name>
</geneLocation>
<proteinExistence type="predicted"/>
<protein>
    <submittedName>
        <fullName evidence="1">Uncharacterized protein</fullName>
    </submittedName>
</protein>
<evidence type="ECO:0000313" key="1">
    <source>
        <dbReference type="EMBL" id="ASC07523.1"/>
    </source>
</evidence>
<dbReference type="Proteomes" id="UP000196816">
    <property type="component" value="Plasmid pAP1468-3"/>
</dbReference>
<keyword evidence="1" id="KW-0614">Plasmid</keyword>
<dbReference type="EMBL" id="CP021925">
    <property type="protein sequence ID" value="ASC07523.1"/>
    <property type="molecule type" value="Genomic_DNA"/>
</dbReference>
<name>A0AAC9X366_ACEPA</name>
<accession>A0AAC9X366</accession>
<reference evidence="1 2" key="1">
    <citation type="submission" date="2017-06" db="EMBL/GenBank/DDBJ databases">
        <title>Genome sequence of Acetobacter pasteurianus subsp. pasteurianus strain SRCM101468.</title>
        <authorList>
            <person name="Cho S.H."/>
        </authorList>
    </citation>
    <scope>NUCLEOTIDE SEQUENCE [LARGE SCALE GENOMIC DNA]</scope>
    <source>
        <strain evidence="1 2">SRCM101468</strain>
        <plasmid evidence="2">pap1468-3</plasmid>
    </source>
</reference>
<evidence type="ECO:0000313" key="2">
    <source>
        <dbReference type="Proteomes" id="UP000196816"/>
    </source>
</evidence>
<gene>
    <name evidence="1" type="ORF">S101468_03322</name>
</gene>
<dbReference type="AlphaFoldDB" id="A0AAC9X366"/>
<organism evidence="1 2">
    <name type="scientific">Acetobacter pasteurianus subsp. pasteurianus</name>
    <dbReference type="NCBI Taxonomy" id="481145"/>
    <lineage>
        <taxon>Bacteria</taxon>
        <taxon>Pseudomonadati</taxon>
        <taxon>Pseudomonadota</taxon>
        <taxon>Alphaproteobacteria</taxon>
        <taxon>Acetobacterales</taxon>
        <taxon>Acetobacteraceae</taxon>
        <taxon>Acetobacter</taxon>
    </lineage>
</organism>
<sequence length="34" mass="3983">MTVFVWIDEREALILHDRLLGLHVVLPAYGMQVF</sequence>